<dbReference type="Proteomes" id="UP000321798">
    <property type="component" value="Unassembled WGS sequence"/>
</dbReference>
<evidence type="ECO:0000256" key="1">
    <source>
        <dbReference type="SAM" id="SignalP"/>
    </source>
</evidence>
<feature type="chain" id="PRO_5039077655" description="PASTA domain-containing protein" evidence="1">
    <location>
        <begin position="25"/>
        <end position="153"/>
    </location>
</feature>
<gene>
    <name evidence="2" type="ORF">CSO01_04850</name>
</gene>
<accession>A0A512P9A3</accession>
<name>A0A512P9A3_9CELL</name>
<sequence length="153" mass="15106">MGTARVVGPARPVRGILAAVGVLAALAGTAGCSPDDGAAADAAPTGLSWPTAVDPASTDGTLWVVWTDVAQDATVAGAELADTVEDLDALGYRTSPWEPTCQESAQEALGGLTGYEAPVGVGLAFSSAQDAGAFDTLCEGTTVTVTEGAYTCG</sequence>
<protein>
    <recommendedName>
        <fullName evidence="4">PASTA domain-containing protein</fullName>
    </recommendedName>
</protein>
<organism evidence="2 3">
    <name type="scientific">Cellulomonas soli</name>
    <dbReference type="NCBI Taxonomy" id="931535"/>
    <lineage>
        <taxon>Bacteria</taxon>
        <taxon>Bacillati</taxon>
        <taxon>Actinomycetota</taxon>
        <taxon>Actinomycetes</taxon>
        <taxon>Micrococcales</taxon>
        <taxon>Cellulomonadaceae</taxon>
        <taxon>Cellulomonas</taxon>
    </lineage>
</organism>
<evidence type="ECO:0000313" key="2">
    <source>
        <dbReference type="EMBL" id="GEP67770.1"/>
    </source>
</evidence>
<keyword evidence="3" id="KW-1185">Reference proteome</keyword>
<feature type="signal peptide" evidence="1">
    <location>
        <begin position="1"/>
        <end position="24"/>
    </location>
</feature>
<evidence type="ECO:0000313" key="3">
    <source>
        <dbReference type="Proteomes" id="UP000321798"/>
    </source>
</evidence>
<proteinExistence type="predicted"/>
<dbReference type="PROSITE" id="PS51257">
    <property type="entry name" value="PROKAR_LIPOPROTEIN"/>
    <property type="match status" value="1"/>
</dbReference>
<dbReference type="AlphaFoldDB" id="A0A512P9A3"/>
<reference evidence="2 3" key="1">
    <citation type="submission" date="2019-07" db="EMBL/GenBank/DDBJ databases">
        <title>Whole genome shotgun sequence of Cellulomonas soli NBRC 109434.</title>
        <authorList>
            <person name="Hosoyama A."/>
            <person name="Uohara A."/>
            <person name="Ohji S."/>
            <person name="Ichikawa N."/>
        </authorList>
    </citation>
    <scope>NUCLEOTIDE SEQUENCE [LARGE SCALE GENOMIC DNA]</scope>
    <source>
        <strain evidence="2 3">NBRC 109434</strain>
    </source>
</reference>
<dbReference type="EMBL" id="BKAL01000001">
    <property type="protein sequence ID" value="GEP67770.1"/>
    <property type="molecule type" value="Genomic_DNA"/>
</dbReference>
<comment type="caution">
    <text evidence="2">The sequence shown here is derived from an EMBL/GenBank/DDBJ whole genome shotgun (WGS) entry which is preliminary data.</text>
</comment>
<evidence type="ECO:0008006" key="4">
    <source>
        <dbReference type="Google" id="ProtNLM"/>
    </source>
</evidence>
<keyword evidence="1" id="KW-0732">Signal</keyword>